<dbReference type="InterPro" id="IPR025322">
    <property type="entry name" value="PADRE_dom"/>
</dbReference>
<dbReference type="AlphaFoldDB" id="A0A200RDL7"/>
<dbReference type="EMBL" id="MVGT01000057">
    <property type="protein sequence ID" value="OVA20800.1"/>
    <property type="molecule type" value="Genomic_DNA"/>
</dbReference>
<dbReference type="Proteomes" id="UP000195402">
    <property type="component" value="Unassembled WGS sequence"/>
</dbReference>
<sequence>MLAMLKKCSCFERTRNIDRESRRKNGLDEASITTSFSLQQKDLYVRIVRKGGFVDLYRYAVSASQVMEKYPGMCVTRPEVFKRPHESLVQPEEKLQPGQKFYLVPRSTIQKLKRKFPEMLQVEESTGMRLEEELSGSKMVAVEDEDFSAESISAKDFFVSPERWSRSVLRRSRQEVKKPFVPPIKGARMWQGLAWEPSLPTVKELSP</sequence>
<organism evidence="1 2">
    <name type="scientific">Macleaya cordata</name>
    <name type="common">Five-seeded plume-poppy</name>
    <name type="synonym">Bocconia cordata</name>
    <dbReference type="NCBI Taxonomy" id="56857"/>
    <lineage>
        <taxon>Eukaryota</taxon>
        <taxon>Viridiplantae</taxon>
        <taxon>Streptophyta</taxon>
        <taxon>Embryophyta</taxon>
        <taxon>Tracheophyta</taxon>
        <taxon>Spermatophyta</taxon>
        <taxon>Magnoliopsida</taxon>
        <taxon>Ranunculales</taxon>
        <taxon>Papaveraceae</taxon>
        <taxon>Papaveroideae</taxon>
        <taxon>Macleaya</taxon>
    </lineage>
</organism>
<accession>A0A200RDL7</accession>
<dbReference type="Pfam" id="PF14009">
    <property type="entry name" value="PADRE"/>
    <property type="match status" value="1"/>
</dbReference>
<dbReference type="OMA" id="VSRERWS"/>
<evidence type="ECO:0000313" key="2">
    <source>
        <dbReference type="Proteomes" id="UP000195402"/>
    </source>
</evidence>
<dbReference type="InParanoid" id="A0A200RDL7"/>
<reference evidence="1 2" key="1">
    <citation type="journal article" date="2017" name="Mol. Plant">
        <title>The Genome of Medicinal Plant Macleaya cordata Provides New Insights into Benzylisoquinoline Alkaloids Metabolism.</title>
        <authorList>
            <person name="Liu X."/>
            <person name="Liu Y."/>
            <person name="Huang P."/>
            <person name="Ma Y."/>
            <person name="Qing Z."/>
            <person name="Tang Q."/>
            <person name="Cao H."/>
            <person name="Cheng P."/>
            <person name="Zheng Y."/>
            <person name="Yuan Z."/>
            <person name="Zhou Y."/>
            <person name="Liu J."/>
            <person name="Tang Z."/>
            <person name="Zhuo Y."/>
            <person name="Zhang Y."/>
            <person name="Yu L."/>
            <person name="Huang J."/>
            <person name="Yang P."/>
            <person name="Peng Q."/>
            <person name="Zhang J."/>
            <person name="Jiang W."/>
            <person name="Zhang Z."/>
            <person name="Lin K."/>
            <person name="Ro D.K."/>
            <person name="Chen X."/>
            <person name="Xiong X."/>
            <person name="Shang Y."/>
            <person name="Huang S."/>
            <person name="Zeng J."/>
        </authorList>
    </citation>
    <scope>NUCLEOTIDE SEQUENCE [LARGE SCALE GENOMIC DNA]</scope>
    <source>
        <strain evidence="2">cv. BLH2017</strain>
        <tissue evidence="1">Root</tissue>
    </source>
</reference>
<protein>
    <submittedName>
        <fullName evidence="1">Uncharacterized protein</fullName>
    </submittedName>
</protein>
<keyword evidence="2" id="KW-1185">Reference proteome</keyword>
<proteinExistence type="predicted"/>
<comment type="caution">
    <text evidence="1">The sequence shown here is derived from an EMBL/GenBank/DDBJ whole genome shotgun (WGS) entry which is preliminary data.</text>
</comment>
<name>A0A200RDL7_MACCD</name>
<dbReference type="OrthoDB" id="1923394at2759"/>
<evidence type="ECO:0000313" key="1">
    <source>
        <dbReference type="EMBL" id="OVA20800.1"/>
    </source>
</evidence>
<dbReference type="PANTHER" id="PTHR33052">
    <property type="entry name" value="DUF4228 DOMAIN PROTEIN-RELATED"/>
    <property type="match status" value="1"/>
</dbReference>
<gene>
    <name evidence="1" type="ORF">BVC80_887g91</name>
</gene>